<accession>A0A0A9EWY6</accession>
<feature type="compositionally biased region" description="Gly residues" evidence="1">
    <location>
        <begin position="56"/>
        <end position="75"/>
    </location>
</feature>
<name>A0A0A9EWY6_ARUDO</name>
<dbReference type="EMBL" id="GBRH01192621">
    <property type="protein sequence ID" value="JAE05275.1"/>
    <property type="molecule type" value="Transcribed_RNA"/>
</dbReference>
<evidence type="ECO:0000256" key="1">
    <source>
        <dbReference type="SAM" id="MobiDB-lite"/>
    </source>
</evidence>
<dbReference type="AlphaFoldDB" id="A0A0A9EWY6"/>
<proteinExistence type="predicted"/>
<feature type="compositionally biased region" description="Low complexity" evidence="1">
    <location>
        <begin position="29"/>
        <end position="41"/>
    </location>
</feature>
<reference evidence="2" key="2">
    <citation type="journal article" date="2015" name="Data Brief">
        <title>Shoot transcriptome of the giant reed, Arundo donax.</title>
        <authorList>
            <person name="Barrero R.A."/>
            <person name="Guerrero F.D."/>
            <person name="Moolhuijzen P."/>
            <person name="Goolsby J.A."/>
            <person name="Tidwell J."/>
            <person name="Bellgard S.E."/>
            <person name="Bellgard M.I."/>
        </authorList>
    </citation>
    <scope>NUCLEOTIDE SEQUENCE</scope>
    <source>
        <tissue evidence="2">Shoot tissue taken approximately 20 cm above the soil surface</tissue>
    </source>
</reference>
<sequence length="81" mass="8231">MVYMATVISQCSTMDQALDYQARKCHTPGGSPAGWGAAAPPGGSGGGRVRETGQRSFGGCGGRRTAGGGGDGGIGNREWWR</sequence>
<evidence type="ECO:0000313" key="2">
    <source>
        <dbReference type="EMBL" id="JAE05275.1"/>
    </source>
</evidence>
<protein>
    <submittedName>
        <fullName evidence="2">Uncharacterized protein</fullName>
    </submittedName>
</protein>
<feature type="region of interest" description="Disordered" evidence="1">
    <location>
        <begin position="29"/>
        <end position="81"/>
    </location>
</feature>
<organism evidence="2">
    <name type="scientific">Arundo donax</name>
    <name type="common">Giant reed</name>
    <name type="synonym">Donax arundinaceus</name>
    <dbReference type="NCBI Taxonomy" id="35708"/>
    <lineage>
        <taxon>Eukaryota</taxon>
        <taxon>Viridiplantae</taxon>
        <taxon>Streptophyta</taxon>
        <taxon>Embryophyta</taxon>
        <taxon>Tracheophyta</taxon>
        <taxon>Spermatophyta</taxon>
        <taxon>Magnoliopsida</taxon>
        <taxon>Liliopsida</taxon>
        <taxon>Poales</taxon>
        <taxon>Poaceae</taxon>
        <taxon>PACMAD clade</taxon>
        <taxon>Arundinoideae</taxon>
        <taxon>Arundineae</taxon>
        <taxon>Arundo</taxon>
    </lineage>
</organism>
<reference evidence="2" key="1">
    <citation type="submission" date="2014-09" db="EMBL/GenBank/DDBJ databases">
        <authorList>
            <person name="Magalhaes I.L.F."/>
            <person name="Oliveira U."/>
            <person name="Santos F.R."/>
            <person name="Vidigal T.H.D.A."/>
            <person name="Brescovit A.D."/>
            <person name="Santos A.J."/>
        </authorList>
    </citation>
    <scope>NUCLEOTIDE SEQUENCE</scope>
    <source>
        <tissue evidence="2">Shoot tissue taken approximately 20 cm above the soil surface</tissue>
    </source>
</reference>